<feature type="compositionally biased region" description="Acidic residues" evidence="9">
    <location>
        <begin position="503"/>
        <end position="512"/>
    </location>
</feature>
<evidence type="ECO:0000313" key="11">
    <source>
        <dbReference type="Proteomes" id="UP000738359"/>
    </source>
</evidence>
<accession>A0A9P6JED3</accession>
<evidence type="ECO:0000256" key="7">
    <source>
        <dbReference type="ARBA" id="ARBA00023242"/>
    </source>
</evidence>
<dbReference type="OrthoDB" id="47732at2759"/>
<feature type="compositionally biased region" description="Basic and acidic residues" evidence="9">
    <location>
        <begin position="409"/>
        <end position="489"/>
    </location>
</feature>
<name>A0A9P6JED3_MORAP</name>
<feature type="compositionally biased region" description="Low complexity" evidence="9">
    <location>
        <begin position="270"/>
        <end position="280"/>
    </location>
</feature>
<dbReference type="GO" id="GO:0005730">
    <property type="term" value="C:nucleolus"/>
    <property type="evidence" value="ECO:0007669"/>
    <property type="project" value="UniProtKB-SubCell"/>
</dbReference>
<feature type="region of interest" description="Disordered" evidence="9">
    <location>
        <begin position="361"/>
        <end position="547"/>
    </location>
</feature>
<evidence type="ECO:0000256" key="4">
    <source>
        <dbReference type="ARBA" id="ARBA00019827"/>
    </source>
</evidence>
<feature type="region of interest" description="Disordered" evidence="9">
    <location>
        <begin position="217"/>
        <end position="348"/>
    </location>
</feature>
<feature type="region of interest" description="Disordered" evidence="9">
    <location>
        <begin position="1"/>
        <end position="46"/>
    </location>
</feature>
<dbReference type="GO" id="GO:0030688">
    <property type="term" value="C:preribosome, small subunit precursor"/>
    <property type="evidence" value="ECO:0007669"/>
    <property type="project" value="TreeGrafter"/>
</dbReference>
<feature type="compositionally biased region" description="Low complexity" evidence="9">
    <location>
        <begin position="370"/>
        <end position="397"/>
    </location>
</feature>
<dbReference type="InterPro" id="IPR019310">
    <property type="entry name" value="Efg1"/>
</dbReference>
<sequence length="547" mass="60217">MPAPTKKKVVNPEKEMRGKKPYNRGPGGLKKKSYQAKPAKLDEGEVPEGAAALKKKLRDTLRLLSKNPKMPADVRLDHERRIEALKLQIAEKQVDQTEQKMATKYRMVKFFESKKADRKIKVFLRQHPDWESNEEEKKELESLKLDLAYIQHFPKTMKYIALYPTENADDPIRAGLESGEIAQFVKSAREEVKAKIVSKDTLSTEEAIKLTAEKINKGKKRTREQLAESGDQENDPLSARAKATAARDAAKPKEEAVQEEESFFETVPKAVASSASDASSTEGPSKRKLKADKRAAKKVKVDESTAAPAVATAQEPKKSQQAQNNKKTPAAPAAPVEASTTAEGEVKKLGKWARKAIRAKSTFAAKEDSPAAAAETGAATETASTEVTTTGEESTSAPAVIEETAVAQEAEKKPVEKKKAAEKKPTTKAPAKTEEAKKAVEKKVAEKKVAEKKVIEKKVAEKKAAEKPKQTKEVKESKVASEPEVKVDAPRITTLKVNPDDDKVSDDEDDTPAEPVRKTVTIDHSLLKELPEVPKRRGGRNLNKFRK</sequence>
<organism evidence="10 11">
    <name type="scientific">Mortierella alpina</name>
    <name type="common">Oleaginous fungus</name>
    <name type="synonym">Mortierella renispora</name>
    <dbReference type="NCBI Taxonomy" id="64518"/>
    <lineage>
        <taxon>Eukaryota</taxon>
        <taxon>Fungi</taxon>
        <taxon>Fungi incertae sedis</taxon>
        <taxon>Mucoromycota</taxon>
        <taxon>Mortierellomycotina</taxon>
        <taxon>Mortierellomycetes</taxon>
        <taxon>Mortierellales</taxon>
        <taxon>Mortierellaceae</taxon>
        <taxon>Mortierella</taxon>
    </lineage>
</organism>
<dbReference type="Pfam" id="PF10153">
    <property type="entry name" value="Efg1"/>
    <property type="match status" value="1"/>
</dbReference>
<dbReference type="Proteomes" id="UP000738359">
    <property type="component" value="Unassembled WGS sequence"/>
</dbReference>
<dbReference type="EMBL" id="JAAAHY010000031">
    <property type="protein sequence ID" value="KAF9968231.1"/>
    <property type="molecule type" value="Genomic_DNA"/>
</dbReference>
<dbReference type="PANTHER" id="PTHR33911:SF1">
    <property type="entry name" value="RRNA-PROCESSING PROTEIN EFG1"/>
    <property type="match status" value="1"/>
</dbReference>
<keyword evidence="11" id="KW-1185">Reference proteome</keyword>
<keyword evidence="5" id="KW-0698">rRNA processing</keyword>
<keyword evidence="7" id="KW-0539">Nucleus</keyword>
<comment type="similarity">
    <text evidence="2">Belongs to the EFG1 family.</text>
</comment>
<feature type="compositionally biased region" description="Basic residues" evidence="9">
    <location>
        <begin position="536"/>
        <end position="547"/>
    </location>
</feature>
<evidence type="ECO:0000256" key="8">
    <source>
        <dbReference type="SAM" id="Coils"/>
    </source>
</evidence>
<feature type="compositionally biased region" description="Basic and acidic residues" evidence="9">
    <location>
        <begin position="515"/>
        <end position="535"/>
    </location>
</feature>
<comment type="caution">
    <text evidence="10">The sequence shown here is derived from an EMBL/GenBank/DDBJ whole genome shotgun (WGS) entry which is preliminary data.</text>
</comment>
<comment type="subcellular location">
    <subcellularLocation>
        <location evidence="1">Nucleus</location>
        <location evidence="1">Nucleolus</location>
    </subcellularLocation>
</comment>
<dbReference type="AlphaFoldDB" id="A0A9P6JED3"/>
<feature type="coiled-coil region" evidence="8">
    <location>
        <begin position="75"/>
        <end position="107"/>
    </location>
</feature>
<gene>
    <name evidence="10" type="primary">EFG1</name>
    <name evidence="10" type="ORF">BGZ70_005774</name>
</gene>
<dbReference type="InterPro" id="IPR050786">
    <property type="entry name" value="EFG1_rRNA-proc"/>
</dbReference>
<evidence type="ECO:0000256" key="5">
    <source>
        <dbReference type="ARBA" id="ARBA00022552"/>
    </source>
</evidence>
<feature type="compositionally biased region" description="Basic residues" evidence="9">
    <location>
        <begin position="286"/>
        <end position="298"/>
    </location>
</feature>
<evidence type="ECO:0000256" key="6">
    <source>
        <dbReference type="ARBA" id="ARBA00023054"/>
    </source>
</evidence>
<evidence type="ECO:0000256" key="1">
    <source>
        <dbReference type="ARBA" id="ARBA00004604"/>
    </source>
</evidence>
<dbReference type="PANTHER" id="PTHR33911">
    <property type="entry name" value="RRNA-PROCESSING PROTEIN EFG1"/>
    <property type="match status" value="1"/>
</dbReference>
<evidence type="ECO:0000313" key="10">
    <source>
        <dbReference type="EMBL" id="KAF9968231.1"/>
    </source>
</evidence>
<keyword evidence="6 8" id="KW-0175">Coiled coil</keyword>
<dbReference type="GO" id="GO:0000462">
    <property type="term" value="P:maturation of SSU-rRNA from tricistronic rRNA transcript (SSU-rRNA, 5.8S rRNA, LSU-rRNA)"/>
    <property type="evidence" value="ECO:0007669"/>
    <property type="project" value="TreeGrafter"/>
</dbReference>
<protein>
    <recommendedName>
        <fullName evidence="3">rRNA-processing protein EFG1</fullName>
    </recommendedName>
    <alternativeName>
        <fullName evidence="4">rRNA-processing protein efg1</fullName>
    </alternativeName>
</protein>
<evidence type="ECO:0000256" key="9">
    <source>
        <dbReference type="SAM" id="MobiDB-lite"/>
    </source>
</evidence>
<reference evidence="10" key="1">
    <citation type="journal article" date="2020" name="Fungal Divers.">
        <title>Resolving the Mortierellaceae phylogeny through synthesis of multi-gene phylogenetics and phylogenomics.</title>
        <authorList>
            <person name="Vandepol N."/>
            <person name="Liber J."/>
            <person name="Desiro A."/>
            <person name="Na H."/>
            <person name="Kennedy M."/>
            <person name="Barry K."/>
            <person name="Grigoriev I.V."/>
            <person name="Miller A.N."/>
            <person name="O'Donnell K."/>
            <person name="Stajich J.E."/>
            <person name="Bonito G."/>
        </authorList>
    </citation>
    <scope>NUCLEOTIDE SEQUENCE</scope>
    <source>
        <strain evidence="10">CK1249</strain>
    </source>
</reference>
<proteinExistence type="inferred from homology"/>
<evidence type="ECO:0000256" key="2">
    <source>
        <dbReference type="ARBA" id="ARBA00006916"/>
    </source>
</evidence>
<evidence type="ECO:0000256" key="3">
    <source>
        <dbReference type="ARBA" id="ARBA00018689"/>
    </source>
</evidence>
<feature type="compositionally biased region" description="Low complexity" evidence="9">
    <location>
        <begin position="328"/>
        <end position="342"/>
    </location>
</feature>